<dbReference type="OrthoDB" id="198699at2157"/>
<dbReference type="EMBL" id="CP016804">
    <property type="protein sequence ID" value="APE95831.1"/>
    <property type="molecule type" value="Genomic_DNA"/>
</dbReference>
<dbReference type="RefSeq" id="WP_071933201.1">
    <property type="nucleotide sequence ID" value="NZ_CP016804.1"/>
</dbReference>
<evidence type="ECO:0000313" key="3">
    <source>
        <dbReference type="Proteomes" id="UP000186165"/>
    </source>
</evidence>
<organism evidence="2 3">
    <name type="scientific">Halodesulfurarchaeum formicicum</name>
    <dbReference type="NCBI Taxonomy" id="1873524"/>
    <lineage>
        <taxon>Archaea</taxon>
        <taxon>Methanobacteriati</taxon>
        <taxon>Methanobacteriota</taxon>
        <taxon>Stenosarchaea group</taxon>
        <taxon>Halobacteria</taxon>
        <taxon>Halobacteriales</taxon>
        <taxon>Halobacteriaceae</taxon>
        <taxon>Halodesulfurarchaeum</taxon>
    </lineage>
</organism>
<protein>
    <recommendedName>
        <fullName evidence="1">DUF7513 domain-containing protein</fullName>
    </recommendedName>
</protein>
<gene>
    <name evidence="2" type="ORF">HSR6_1388</name>
</gene>
<evidence type="ECO:0000313" key="2">
    <source>
        <dbReference type="EMBL" id="APE95831.1"/>
    </source>
</evidence>
<dbReference type="GeneID" id="30417915"/>
<dbReference type="AlphaFoldDB" id="A0A1J1ADN0"/>
<reference evidence="3" key="1">
    <citation type="submission" date="2016-08" db="EMBL/GenBank/DDBJ databases">
        <title>Discovery of first anaerobic lithoheterotrophic haloarchae widely represented in hypersaline habitats.</title>
        <authorList>
            <person name="Sorokin D.Y."/>
            <person name="Kublanov I.V."/>
            <person name="Roman P."/>
            <person name="Sinninghe Damste J.S."/>
            <person name="Golyshin P.N."/>
            <person name="Rojo D."/>
            <person name="Ciordia S."/>
            <person name="Mena Md.C."/>
            <person name="Ferrer M."/>
            <person name="Smedile F."/>
            <person name="Messina E."/>
            <person name="La Cono V."/>
            <person name="Yakimov M.M."/>
        </authorList>
    </citation>
    <scope>NUCLEOTIDE SEQUENCE [LARGE SCALE GENOMIC DNA]</scope>
    <source>
        <strain evidence="3">HSR6</strain>
    </source>
</reference>
<dbReference type="Pfam" id="PF24353">
    <property type="entry name" value="DUF7513"/>
    <property type="match status" value="1"/>
</dbReference>
<dbReference type="KEGG" id="hhsr:HSR6_1388"/>
<keyword evidence="3" id="KW-1185">Reference proteome</keyword>
<name>A0A1J1ADN0_9EURY</name>
<accession>A0A1J1ADN0</accession>
<dbReference type="Proteomes" id="UP000186165">
    <property type="component" value="Chromosome"/>
</dbReference>
<proteinExistence type="predicted"/>
<sequence length="88" mass="9918">MSVLEKWLAGWTFRTAKPDYEPGEKIEVMVTSMQNGKAKARIGDSVLRIKEVPEDGLNTRVMVKVDEWDTEDHIGEGTYLETVGESAF</sequence>
<evidence type="ECO:0000259" key="1">
    <source>
        <dbReference type="Pfam" id="PF24353"/>
    </source>
</evidence>
<feature type="domain" description="DUF7513" evidence="1">
    <location>
        <begin position="1"/>
        <end position="81"/>
    </location>
</feature>
<dbReference type="InterPro" id="IPR055935">
    <property type="entry name" value="DUF7513"/>
</dbReference>